<accession>A0A3D8SC42</accession>
<dbReference type="OrthoDB" id="5582218at2759"/>
<evidence type="ECO:0008006" key="3">
    <source>
        <dbReference type="Google" id="ProtNLM"/>
    </source>
</evidence>
<comment type="caution">
    <text evidence="1">The sequence shown here is derived from an EMBL/GenBank/DDBJ whole genome shotgun (WGS) entry which is preliminary data.</text>
</comment>
<dbReference type="Proteomes" id="UP000256328">
    <property type="component" value="Unassembled WGS sequence"/>
</dbReference>
<evidence type="ECO:0000313" key="2">
    <source>
        <dbReference type="Proteomes" id="UP000256328"/>
    </source>
</evidence>
<dbReference type="EMBL" id="PDLN01000006">
    <property type="protein sequence ID" value="RDW83328.1"/>
    <property type="molecule type" value="Genomic_DNA"/>
</dbReference>
<organism evidence="1 2">
    <name type="scientific">Coleophoma crateriformis</name>
    <dbReference type="NCBI Taxonomy" id="565419"/>
    <lineage>
        <taxon>Eukaryota</taxon>
        <taxon>Fungi</taxon>
        <taxon>Dikarya</taxon>
        <taxon>Ascomycota</taxon>
        <taxon>Pezizomycotina</taxon>
        <taxon>Leotiomycetes</taxon>
        <taxon>Helotiales</taxon>
        <taxon>Dermateaceae</taxon>
        <taxon>Coleophoma</taxon>
    </lineage>
</organism>
<evidence type="ECO:0000313" key="1">
    <source>
        <dbReference type="EMBL" id="RDW83328.1"/>
    </source>
</evidence>
<sequence>MSTLLSNGINKHVLDASLLPMMLRNMRAAVFPNNTLGPPRITPTAAEELLIRRRCAETLLSLVPERIQDIYFGRDKERRIGEVEEVLNIFSDRYCNKHLLYGIVELIIVRLMPELADKGIEELWEERLN</sequence>
<proteinExistence type="predicted"/>
<protein>
    <recommendedName>
        <fullName evidence="3">Sorting nexin C-terminal domain-containing protein</fullName>
    </recommendedName>
</protein>
<reference evidence="1 2" key="1">
    <citation type="journal article" date="2018" name="IMA Fungus">
        <title>IMA Genome-F 9: Draft genome sequence of Annulohypoxylon stygium, Aspergillus mulundensis, Berkeleyomyces basicola (syn. Thielaviopsis basicola), Ceratocystis smalleyi, two Cercospora beticola strains, Coleophoma cylindrospora, Fusarium fracticaudum, Phialophora cf. hyalina, and Morchella septimelata.</title>
        <authorList>
            <person name="Wingfield B.D."/>
            <person name="Bills G.F."/>
            <person name="Dong Y."/>
            <person name="Huang W."/>
            <person name="Nel W.J."/>
            <person name="Swalarsk-Parry B.S."/>
            <person name="Vaghefi N."/>
            <person name="Wilken P.M."/>
            <person name="An Z."/>
            <person name="de Beer Z.W."/>
            <person name="De Vos L."/>
            <person name="Chen L."/>
            <person name="Duong T.A."/>
            <person name="Gao Y."/>
            <person name="Hammerbacher A."/>
            <person name="Kikkert J.R."/>
            <person name="Li Y."/>
            <person name="Li H."/>
            <person name="Li K."/>
            <person name="Li Q."/>
            <person name="Liu X."/>
            <person name="Ma X."/>
            <person name="Naidoo K."/>
            <person name="Pethybridge S.J."/>
            <person name="Sun J."/>
            <person name="Steenkamp E.T."/>
            <person name="van der Nest M.A."/>
            <person name="van Wyk S."/>
            <person name="Wingfield M.J."/>
            <person name="Xiong C."/>
            <person name="Yue Q."/>
            <person name="Zhang X."/>
        </authorList>
    </citation>
    <scope>NUCLEOTIDE SEQUENCE [LARGE SCALE GENOMIC DNA]</scope>
    <source>
        <strain evidence="1 2">BP5796</strain>
    </source>
</reference>
<dbReference type="AlphaFoldDB" id="A0A3D8SC42"/>
<gene>
    <name evidence="1" type="ORF">BP5796_04819</name>
</gene>
<keyword evidence="2" id="KW-1185">Reference proteome</keyword>
<name>A0A3D8SC42_9HELO</name>